<dbReference type="Pfam" id="PF26291">
    <property type="entry name" value="SWIB_eIF2D"/>
    <property type="match status" value="1"/>
</dbReference>
<dbReference type="InterPro" id="IPR036877">
    <property type="entry name" value="SUI1_dom_sf"/>
</dbReference>
<dbReference type="SUPFAM" id="SSF47592">
    <property type="entry name" value="SWIB/MDM2 domain"/>
    <property type="match status" value="1"/>
</dbReference>
<evidence type="ECO:0000256" key="7">
    <source>
        <dbReference type="ARBA" id="ARBA00022990"/>
    </source>
</evidence>
<dbReference type="AlphaFoldDB" id="A0A8C1E7M4"/>
<keyword evidence="5" id="KW-0648">Protein biosynthesis</keyword>
<dbReference type="PROSITE" id="PS50296">
    <property type="entry name" value="SUI1"/>
    <property type="match status" value="1"/>
</dbReference>
<evidence type="ECO:0000256" key="2">
    <source>
        <dbReference type="ARBA" id="ARBA00010359"/>
    </source>
</evidence>
<protein>
    <recommendedName>
        <fullName evidence="3">Eukaryotic translation initiation factor 2D</fullName>
    </recommendedName>
    <alternativeName>
        <fullName evidence="9">Ligatin</fullName>
    </alternativeName>
</protein>
<dbReference type="InterPro" id="IPR039757">
    <property type="entry name" value="EIF2D"/>
</dbReference>
<keyword evidence="14" id="KW-1185">Reference proteome</keyword>
<evidence type="ECO:0000256" key="1">
    <source>
        <dbReference type="ARBA" id="ARBA00004496"/>
    </source>
</evidence>
<evidence type="ECO:0000256" key="9">
    <source>
        <dbReference type="ARBA" id="ARBA00030186"/>
    </source>
</evidence>
<comment type="subcellular location">
    <subcellularLocation>
        <location evidence="1">Cytoplasm</location>
    </subcellularLocation>
</comment>
<evidence type="ECO:0000256" key="6">
    <source>
        <dbReference type="ARBA" id="ARBA00022553"/>
    </source>
</evidence>
<dbReference type="OMA" id="MFLKPYR"/>
<dbReference type="Pfam" id="PF26292">
    <property type="entry name" value="PUA_elF2D"/>
    <property type="match status" value="1"/>
</dbReference>
<reference evidence="13" key="2">
    <citation type="submission" date="2025-09" db="UniProtKB">
        <authorList>
            <consortium name="Ensembl"/>
        </authorList>
    </citation>
    <scope>IDENTIFICATION</scope>
</reference>
<evidence type="ECO:0000313" key="14">
    <source>
        <dbReference type="Proteomes" id="UP001108240"/>
    </source>
</evidence>
<dbReference type="Pfam" id="PF01253">
    <property type="entry name" value="SUI1"/>
    <property type="match status" value="1"/>
</dbReference>
<dbReference type="Pfam" id="PF17832">
    <property type="entry name" value="Pre-PUA"/>
    <property type="match status" value="1"/>
</dbReference>
<feature type="domain" description="DM2" evidence="12">
    <location>
        <begin position="453"/>
        <end position="540"/>
    </location>
</feature>
<dbReference type="FunFam" id="3.10.400.20:FF:000002">
    <property type="entry name" value="Eukaryotic translation initiation factor 2D"/>
    <property type="match status" value="1"/>
</dbReference>
<reference evidence="13" key="1">
    <citation type="submission" date="2025-08" db="UniProtKB">
        <authorList>
            <consortium name="Ensembl"/>
        </authorList>
    </citation>
    <scope>IDENTIFICATION</scope>
</reference>
<evidence type="ECO:0000259" key="11">
    <source>
        <dbReference type="PROSITE" id="PS50296"/>
    </source>
</evidence>
<dbReference type="InterPro" id="IPR015947">
    <property type="entry name" value="PUA-like_sf"/>
</dbReference>
<dbReference type="FunFam" id="3.30.780.10:FF:000007">
    <property type="entry name" value="Putative eukaryotic translation initiation factor 2d"/>
    <property type="match status" value="1"/>
</dbReference>
<dbReference type="PROSITE" id="PS50890">
    <property type="entry name" value="PUA"/>
    <property type="match status" value="1"/>
</dbReference>
<evidence type="ECO:0000256" key="3">
    <source>
        <dbReference type="ARBA" id="ARBA00013816"/>
    </source>
</evidence>
<keyword evidence="4" id="KW-0963">Cytoplasm</keyword>
<dbReference type="GeneTree" id="ENSGT00550000074865"/>
<dbReference type="NCBIfam" id="TIGR00451">
    <property type="entry name" value="unchar_dom_2"/>
    <property type="match status" value="1"/>
</dbReference>
<dbReference type="InterPro" id="IPR003121">
    <property type="entry name" value="SWIB_MDM2_domain"/>
</dbReference>
<keyword evidence="5" id="KW-0396">Initiation factor</keyword>
<evidence type="ECO:0000256" key="10">
    <source>
        <dbReference type="SAM" id="MobiDB-lite"/>
    </source>
</evidence>
<evidence type="ECO:0000256" key="5">
    <source>
        <dbReference type="ARBA" id="ARBA00022540"/>
    </source>
</evidence>
<comment type="similarity">
    <text evidence="2">Belongs to the eIF2D family.</text>
</comment>
<dbReference type="Ensembl" id="ENSCCRT00000079145.2">
    <property type="protein sequence ID" value="ENSCCRP00000073039.2"/>
    <property type="gene ID" value="ENSCCRG00000039430.2"/>
</dbReference>
<evidence type="ECO:0000259" key="12">
    <source>
        <dbReference type="PROSITE" id="PS51925"/>
    </source>
</evidence>
<dbReference type="CDD" id="cd11608">
    <property type="entry name" value="eIF2D_C"/>
    <property type="match status" value="1"/>
</dbReference>
<dbReference type="InterPro" id="IPR039759">
    <property type="entry name" value="eIF2D_SUI1"/>
</dbReference>
<evidence type="ECO:0000256" key="8">
    <source>
        <dbReference type="ARBA" id="ARBA00025522"/>
    </source>
</evidence>
<dbReference type="InterPro" id="IPR048247">
    <property type="entry name" value="eIF2D_N"/>
</dbReference>
<evidence type="ECO:0000256" key="4">
    <source>
        <dbReference type="ARBA" id="ARBA00022490"/>
    </source>
</evidence>
<dbReference type="Proteomes" id="UP001108240">
    <property type="component" value="Unplaced"/>
</dbReference>
<dbReference type="GO" id="GO:0003743">
    <property type="term" value="F:translation initiation factor activity"/>
    <property type="evidence" value="ECO:0007669"/>
    <property type="project" value="UniProtKB-KW"/>
</dbReference>
<accession>A0A8C1E7M4</accession>
<dbReference type="InterPro" id="IPR048248">
    <property type="entry name" value="PUA_eIF2d-like"/>
</dbReference>
<sequence length="657" mass="74062">MKYLFKIYFLSVHKYTNISVLYCSGGHFYRHWWFPVGRVSALHPRVSQSAAGALLIYSGFLQILHLNNVTEMFAKAFRVKSNTVIKGSDRRRLRADVSAAFPSLSAEDLNELIPNKEELNIVKIYAHKGDAVILYVLHKNPIFFLLEKQLFPTVYTLWRYPTMLPAFVTWPPVLQKLTGGADLMLPGVVVTADGLPEVQQGDCCAVTLVMNRAPVAVGTAAVSSAEMRKSGMKGRGVNILHTYMDQLWAFGDKSHPPVMPVTNSPAEVEGEECEEEEQEVKDSSDPAPVETSCQNMQELRLDEHEVLKEEEPVEDKEGEDTNKEEDSRSPQEQMDELLLQCFLHALKTKVKKSQLPLLTSNFLRHHMVPCCPKGKYLEIKKSSYKKLSKFLQCMQKDHSLIQVKELSKGVESIVDVDWRNPVLCSFSVPEDFEPEIKSEEGSGASEVLYQPPEITPLYGVTARLEPLFQDAHKKKGTPLKATEVRNIITEYVKTNDLVHETNKNYVIINPTLCDCLLEKSEYQEVEKLKWDELFSRTLIRMQACHEVLIPGQPPLVKKGQMEPIDITVASRGSNKKVTIIKNLEAFGLDPAVVADTLQHQVQASCVLQDSPGAKNRVLVQIQGNQVQQVGKLLLDRYKIPRKYVQGLDKAPKPGKKK</sequence>
<dbReference type="Gene3D" id="3.10.400.20">
    <property type="match status" value="1"/>
</dbReference>
<proteinExistence type="inferred from homology"/>
<dbReference type="InterPro" id="IPR001950">
    <property type="entry name" value="SUI1"/>
</dbReference>
<dbReference type="PANTHER" id="PTHR12217">
    <property type="entry name" value="EUKARYOTIC TRANSLATION INITIATION FACTOR 2D"/>
    <property type="match status" value="1"/>
</dbReference>
<dbReference type="GO" id="GO:0005737">
    <property type="term" value="C:cytoplasm"/>
    <property type="evidence" value="ECO:0007669"/>
    <property type="project" value="UniProtKB-SubCell"/>
</dbReference>
<dbReference type="SUPFAM" id="SSF88697">
    <property type="entry name" value="PUA domain-like"/>
    <property type="match status" value="1"/>
</dbReference>
<keyword evidence="7" id="KW-0007">Acetylation</keyword>
<dbReference type="Pfam" id="PF25304">
    <property type="entry name" value="WHD_eIF2D"/>
    <property type="match status" value="1"/>
</dbReference>
<comment type="function">
    <text evidence="8">Translation initiation factor that is able to deliver tRNA to the P-site of the eukaryotic ribosome in a GTP-independent manner. The binding of Met-tRNA(I) occurs after the AUG codon finds its position in the P-site of 40S ribosomes, the situation that takes place during initiation complex formation on some specific RNAs. Its activity in tRNA binding with 40S subunits does not require the presence of the aminoacyl moiety. Possesses the unique ability to deliver non-Met (elongator) tRNAs into the P-site of the 40S subunit. In addition to its role in initiation, can promote release of deacylated tRNA and mRNA from recycled 40S subunits following ABCE1-mediated dissociation of post-termination ribosomal complexes into subunits.</text>
</comment>
<keyword evidence="6" id="KW-0597">Phosphoprotein</keyword>
<feature type="compositionally biased region" description="Acidic residues" evidence="10">
    <location>
        <begin position="268"/>
        <end position="279"/>
    </location>
</feature>
<dbReference type="GO" id="GO:0001731">
    <property type="term" value="P:formation of translation preinitiation complex"/>
    <property type="evidence" value="ECO:0007669"/>
    <property type="project" value="InterPro"/>
</dbReference>
<dbReference type="InterPro" id="IPR036885">
    <property type="entry name" value="SWIB_MDM2_dom_sf"/>
</dbReference>
<name>A0A8C1E7M4_CYPCA</name>
<dbReference type="CDD" id="cd21156">
    <property type="entry name" value="PUA_eIF2d-like"/>
    <property type="match status" value="1"/>
</dbReference>
<dbReference type="PANTHER" id="PTHR12217:SF4">
    <property type="entry name" value="EUKARYOTIC TRANSLATION INITIATION FACTOR 2D"/>
    <property type="match status" value="1"/>
</dbReference>
<dbReference type="InterPro" id="IPR004521">
    <property type="entry name" value="Uncharacterised_CHP00451"/>
</dbReference>
<dbReference type="Gene3D" id="3.30.780.10">
    <property type="entry name" value="SUI1-like domain"/>
    <property type="match status" value="1"/>
</dbReference>
<feature type="domain" description="SUI1" evidence="11">
    <location>
        <begin position="564"/>
        <end position="637"/>
    </location>
</feature>
<feature type="compositionally biased region" description="Basic and acidic residues" evidence="10">
    <location>
        <begin position="319"/>
        <end position="329"/>
    </location>
</feature>
<dbReference type="InterPro" id="IPR041366">
    <property type="entry name" value="Pre-PUA"/>
</dbReference>
<dbReference type="InterPro" id="IPR058886">
    <property type="entry name" value="SWIB_eIF2D"/>
</dbReference>
<dbReference type="InterPro" id="IPR057429">
    <property type="entry name" value="WH_eIF2D"/>
</dbReference>
<feature type="region of interest" description="Disordered" evidence="10">
    <location>
        <begin position="254"/>
        <end position="332"/>
    </location>
</feature>
<evidence type="ECO:0000313" key="13">
    <source>
        <dbReference type="Ensembl" id="ENSCCRP00000073039.2"/>
    </source>
</evidence>
<dbReference type="PROSITE" id="PS51925">
    <property type="entry name" value="SWIB_MDM2"/>
    <property type="match status" value="1"/>
</dbReference>
<organism evidence="13 14">
    <name type="scientific">Cyprinus carpio carpio</name>
    <dbReference type="NCBI Taxonomy" id="630221"/>
    <lineage>
        <taxon>Eukaryota</taxon>
        <taxon>Metazoa</taxon>
        <taxon>Chordata</taxon>
        <taxon>Craniata</taxon>
        <taxon>Vertebrata</taxon>
        <taxon>Euteleostomi</taxon>
        <taxon>Actinopterygii</taxon>
        <taxon>Neopterygii</taxon>
        <taxon>Teleostei</taxon>
        <taxon>Ostariophysi</taxon>
        <taxon>Cypriniformes</taxon>
        <taxon>Cyprinidae</taxon>
        <taxon>Cyprininae</taxon>
        <taxon>Cyprinus</taxon>
    </lineage>
</organism>
<dbReference type="CDD" id="cd11610">
    <property type="entry name" value="eIF2D_N"/>
    <property type="match status" value="1"/>
</dbReference>
<feature type="compositionally biased region" description="Basic and acidic residues" evidence="10">
    <location>
        <begin position="299"/>
        <end position="310"/>
    </location>
</feature>
<dbReference type="GO" id="GO:0003723">
    <property type="term" value="F:RNA binding"/>
    <property type="evidence" value="ECO:0007669"/>
    <property type="project" value="InterPro"/>
</dbReference>
<dbReference type="SUPFAM" id="SSF55159">
    <property type="entry name" value="eIF1-like"/>
    <property type="match status" value="1"/>
</dbReference>